<name>A0A0N1KRM6_CHRID</name>
<evidence type="ECO:0000256" key="1">
    <source>
        <dbReference type="SAM" id="MobiDB-lite"/>
    </source>
</evidence>
<gene>
    <name evidence="2" type="ORF">AOB46_18445</name>
</gene>
<reference evidence="3" key="2">
    <citation type="submission" date="2015-09" db="EMBL/GenBank/DDBJ databases">
        <title>Draft genome sequence of a multidrug-resistant Chryseobacterium indologenes isolate from Malaysia.</title>
        <authorList>
            <person name="Yu C.Y."/>
            <person name="Ang G.Y."/>
            <person name="Chan K.-G."/>
        </authorList>
    </citation>
    <scope>NUCLEOTIDE SEQUENCE [LARGE SCALE GENOMIC DNA]</scope>
    <source>
        <strain evidence="3">CI_885</strain>
    </source>
</reference>
<feature type="compositionally biased region" description="Gly residues" evidence="1">
    <location>
        <begin position="193"/>
        <end position="203"/>
    </location>
</feature>
<protein>
    <submittedName>
        <fullName evidence="2">Uncharacterized protein</fullName>
    </submittedName>
</protein>
<dbReference type="RefSeq" id="WP_062702116.1">
    <property type="nucleotide sequence ID" value="NZ_LJOD01000015.1"/>
</dbReference>
<dbReference type="EMBL" id="LJOD01000015">
    <property type="protein sequence ID" value="KPE49715.1"/>
    <property type="molecule type" value="Genomic_DNA"/>
</dbReference>
<comment type="caution">
    <text evidence="2">The sequence shown here is derived from an EMBL/GenBank/DDBJ whole genome shotgun (WGS) entry which is preliminary data.</text>
</comment>
<dbReference type="PATRIC" id="fig|253.9.peg.1642"/>
<evidence type="ECO:0000313" key="2">
    <source>
        <dbReference type="EMBL" id="KPE49715.1"/>
    </source>
</evidence>
<organism evidence="2 3">
    <name type="scientific">Chryseobacterium indologenes</name>
    <name type="common">Flavobacterium indologenes</name>
    <dbReference type="NCBI Taxonomy" id="253"/>
    <lineage>
        <taxon>Bacteria</taxon>
        <taxon>Pseudomonadati</taxon>
        <taxon>Bacteroidota</taxon>
        <taxon>Flavobacteriia</taxon>
        <taxon>Flavobacteriales</taxon>
        <taxon>Weeksellaceae</taxon>
        <taxon>Chryseobacterium group</taxon>
        <taxon>Chryseobacterium</taxon>
    </lineage>
</organism>
<reference evidence="2 3" key="1">
    <citation type="journal article" date="2015" name="Genom Data">
        <title>Draft genome sequence of a multidrug-resistant Chryseobacterium indologenes isolate from Malaysia.</title>
        <authorList>
            <person name="Yu C.Y."/>
            <person name="Ang G.Y."/>
            <person name="Cheng H.J."/>
            <person name="Cheong Y.M."/>
            <person name="Yin W.F."/>
            <person name="Chan K.G."/>
        </authorList>
    </citation>
    <scope>NUCLEOTIDE SEQUENCE [LARGE SCALE GENOMIC DNA]</scope>
    <source>
        <strain evidence="2 3">CI_885</strain>
    </source>
</reference>
<feature type="compositionally biased region" description="Acidic residues" evidence="1">
    <location>
        <begin position="205"/>
        <end position="215"/>
    </location>
</feature>
<proteinExistence type="predicted"/>
<dbReference type="AlphaFoldDB" id="A0A0N1KRM6"/>
<sequence length="245" mass="27187">MFSLCSCIREDLLQPDKTKGISSQDVTAAKYASKSLWQEDDVYIGKVQQIFLKAANLEKVKETYGELYWNYSMSFGQFGEKYLLVPVVKKDKVLLLMEAVRKGNRVYFYEKNDADLINFFQHVLYSNIISYSEVIDGAAAKSKYVCSTRTIVIGCLNGQTDCEPVSYSQMVCEWKEGGGGPPPKSFDPLGDPFSGGGGGGGSSDDGYEYPDPPEDPCEKNKQIITSPGIQNKIKDVREKADSKGR</sequence>
<dbReference type="Proteomes" id="UP000037953">
    <property type="component" value="Unassembled WGS sequence"/>
</dbReference>
<feature type="compositionally biased region" description="Basic and acidic residues" evidence="1">
    <location>
        <begin position="232"/>
        <end position="245"/>
    </location>
</feature>
<accession>A0A0N1KRM6</accession>
<evidence type="ECO:0000313" key="3">
    <source>
        <dbReference type="Proteomes" id="UP000037953"/>
    </source>
</evidence>
<feature type="region of interest" description="Disordered" evidence="1">
    <location>
        <begin position="181"/>
        <end position="245"/>
    </location>
</feature>